<dbReference type="PANTHER" id="PTHR36439:SF1">
    <property type="entry name" value="DUF1697 DOMAIN-CONTAINING PROTEIN"/>
    <property type="match status" value="1"/>
</dbReference>
<gene>
    <name evidence="1" type="ORF">J8273_3319</name>
</gene>
<dbReference type="PANTHER" id="PTHR36439">
    <property type="entry name" value="BLL4334 PROTEIN"/>
    <property type="match status" value="1"/>
</dbReference>
<name>A0A8J6DZ59_9EUKA</name>
<protein>
    <submittedName>
        <fullName evidence="1">Protein containing DUF1697</fullName>
    </submittedName>
</protein>
<comment type="caution">
    <text evidence="1">The sequence shown here is derived from an EMBL/GenBank/DDBJ whole genome shotgun (WGS) entry which is preliminary data.</text>
</comment>
<dbReference type="InterPro" id="IPR012545">
    <property type="entry name" value="DUF1697"/>
</dbReference>
<dbReference type="AlphaFoldDB" id="A0A8J6DZ59"/>
<accession>A0A8J6DZ59</accession>
<dbReference type="SUPFAM" id="SSF160379">
    <property type="entry name" value="SP0830-like"/>
    <property type="match status" value="1"/>
</dbReference>
<dbReference type="OrthoDB" id="109291at2759"/>
<dbReference type="EMBL" id="JAHDYR010000025">
    <property type="protein sequence ID" value="KAG9393189.1"/>
    <property type="molecule type" value="Genomic_DNA"/>
</dbReference>
<organism evidence="1 2">
    <name type="scientific">Carpediemonas membranifera</name>
    <dbReference type="NCBI Taxonomy" id="201153"/>
    <lineage>
        <taxon>Eukaryota</taxon>
        <taxon>Metamonada</taxon>
        <taxon>Carpediemonas-like organisms</taxon>
        <taxon>Carpediemonas</taxon>
    </lineage>
</organism>
<keyword evidence="2" id="KW-1185">Reference proteome</keyword>
<reference evidence="1" key="1">
    <citation type="submission" date="2021-05" db="EMBL/GenBank/DDBJ databases">
        <title>A free-living protist that lacks canonical eukaryotic 1 DNA replication and segregation systems.</title>
        <authorList>
            <person name="Salas-Leiva D.E."/>
            <person name="Tromer E.C."/>
            <person name="Curtis B.A."/>
            <person name="Jerlstrom-Hultqvist J."/>
            <person name="Kolisko M."/>
            <person name="Yi Z."/>
            <person name="Salas-Leiva J.S."/>
            <person name="Gallot-Lavallee L."/>
            <person name="Kops G.J.P.L."/>
            <person name="Archibald J.M."/>
            <person name="Simpson A.G.B."/>
            <person name="Roger A.J."/>
        </authorList>
    </citation>
    <scope>NUCLEOTIDE SEQUENCE</scope>
    <source>
        <strain evidence="1">BICM</strain>
    </source>
</reference>
<sequence length="102" mass="11234">MLVLERDEFLKIRETNPYSAEKVGKAVHIFFADNDPAPNREKLDALASPTEEYSIIGRAFFLHAPDGVGRSKLAKGAEKCLGVTVTARNMNTVNKIAAMLDK</sequence>
<evidence type="ECO:0000313" key="1">
    <source>
        <dbReference type="EMBL" id="KAG9393189.1"/>
    </source>
</evidence>
<evidence type="ECO:0000313" key="2">
    <source>
        <dbReference type="Proteomes" id="UP000717585"/>
    </source>
</evidence>
<dbReference type="Proteomes" id="UP000717585">
    <property type="component" value="Unassembled WGS sequence"/>
</dbReference>
<proteinExistence type="predicted"/>